<evidence type="ECO:0000259" key="12">
    <source>
        <dbReference type="Pfam" id="PF25087"/>
    </source>
</evidence>
<keyword evidence="8 13" id="KW-0012">Acyltransferase</keyword>
<evidence type="ECO:0000256" key="8">
    <source>
        <dbReference type="ARBA" id="ARBA00023315"/>
    </source>
</evidence>
<proteinExistence type="inferred from homology"/>
<evidence type="ECO:0000256" key="10">
    <source>
        <dbReference type="ARBA" id="ARBA00048493"/>
    </source>
</evidence>
<dbReference type="SUPFAM" id="SSF53448">
    <property type="entry name" value="Nucleotide-diphospho-sugar transferases"/>
    <property type="match status" value="1"/>
</dbReference>
<comment type="similarity">
    <text evidence="3">In the C-terminal section; belongs to the transferase hexapeptide repeat family.</text>
</comment>
<protein>
    <submittedName>
        <fullName evidence="13">Bifunctional UDP-N-acetylglucosamine pyrophosphorylase / Glucosamine-1-phosphate N-acetyltransferase</fullName>
        <ecNumber evidence="13">2.3.1.157</ecNumber>
        <ecNumber evidence="13">2.7.7.23</ecNumber>
    </submittedName>
</protein>
<keyword evidence="7" id="KW-0511">Multifunctional enzyme</keyword>
<comment type="pathway">
    <text evidence="2">Nucleotide-sugar biosynthesis; UDP-N-acetyl-alpha-D-glucosamine biosynthesis; UDP-N-acetyl-alpha-D-glucosamine from N-acetyl-alpha-D-glucosamine 1-phosphate: step 1/1.</text>
</comment>
<dbReference type="InterPro" id="IPR011004">
    <property type="entry name" value="Trimer_LpxA-like_sf"/>
</dbReference>
<evidence type="ECO:0000256" key="3">
    <source>
        <dbReference type="ARBA" id="ARBA00007707"/>
    </source>
</evidence>
<comment type="catalytic activity">
    <reaction evidence="9">
        <text>alpha-D-glucosamine 1-phosphate + acetyl-CoA = N-acetyl-alpha-D-glucosamine 1-phosphate + CoA + H(+)</text>
        <dbReference type="Rhea" id="RHEA:13725"/>
        <dbReference type="ChEBI" id="CHEBI:15378"/>
        <dbReference type="ChEBI" id="CHEBI:57287"/>
        <dbReference type="ChEBI" id="CHEBI:57288"/>
        <dbReference type="ChEBI" id="CHEBI:57776"/>
        <dbReference type="ChEBI" id="CHEBI:58516"/>
        <dbReference type="EC" id="2.3.1.157"/>
    </reaction>
</comment>
<dbReference type="EC" id="2.7.7.23" evidence="13"/>
<evidence type="ECO:0000256" key="6">
    <source>
        <dbReference type="ARBA" id="ARBA00022695"/>
    </source>
</evidence>
<comment type="similarity">
    <text evidence="4">In the N-terminal section; belongs to the N-acetylglucosamine-1-phosphate uridyltransferase family.</text>
</comment>
<dbReference type="GO" id="GO:0003977">
    <property type="term" value="F:UDP-N-acetylglucosamine diphosphorylase activity"/>
    <property type="evidence" value="ECO:0007669"/>
    <property type="project" value="UniProtKB-EC"/>
</dbReference>
<dbReference type="Gene3D" id="3.90.550.10">
    <property type="entry name" value="Spore Coat Polysaccharide Biosynthesis Protein SpsA, Chain A"/>
    <property type="match status" value="1"/>
</dbReference>
<comment type="pathway">
    <text evidence="1">Nucleotide-sugar biosynthesis; UDP-N-acetyl-alpha-D-glucosamine biosynthesis; N-acetyl-alpha-D-glucosamine 1-phosphate from alpha-D-glucosamine 6-phosphate (route II): step 2/2.</text>
</comment>
<evidence type="ECO:0000256" key="1">
    <source>
        <dbReference type="ARBA" id="ARBA00005166"/>
    </source>
</evidence>
<evidence type="ECO:0000256" key="7">
    <source>
        <dbReference type="ARBA" id="ARBA00023268"/>
    </source>
</evidence>
<dbReference type="Proteomes" id="UP000185934">
    <property type="component" value="Chromosome"/>
</dbReference>
<keyword evidence="14" id="KW-1185">Reference proteome</keyword>
<dbReference type="STRING" id="1839801.Dform_01180"/>
<evidence type="ECO:0000256" key="9">
    <source>
        <dbReference type="ARBA" id="ARBA00048247"/>
    </source>
</evidence>
<evidence type="ECO:0000259" key="11">
    <source>
        <dbReference type="Pfam" id="PF00483"/>
    </source>
</evidence>
<dbReference type="EMBL" id="CP018258">
    <property type="protein sequence ID" value="APV44512.1"/>
    <property type="molecule type" value="Genomic_DNA"/>
</dbReference>
<dbReference type="Pfam" id="PF00483">
    <property type="entry name" value="NTP_transferase"/>
    <property type="match status" value="1"/>
</dbReference>
<dbReference type="CDD" id="cd05636">
    <property type="entry name" value="LbH_G1P_TT_C_like"/>
    <property type="match status" value="1"/>
</dbReference>
<evidence type="ECO:0000313" key="13">
    <source>
        <dbReference type="EMBL" id="APV44512.1"/>
    </source>
</evidence>
<dbReference type="PANTHER" id="PTHR43584">
    <property type="entry name" value="NUCLEOTIDYL TRANSFERASE"/>
    <property type="match status" value="1"/>
</dbReference>
<reference evidence="14" key="1">
    <citation type="submission" date="2016-11" db="EMBL/GenBank/DDBJ databases">
        <title>Dehalogenimonas formicexedens sp. nov., a chlorinated alkane respiring bacterium isolated from contaminated groundwater.</title>
        <authorList>
            <person name="Key T.A."/>
            <person name="Bowman K.S."/>
            <person name="Lee I."/>
            <person name="Chun J."/>
            <person name="Albuquerque L."/>
            <person name="da Costa M.S."/>
            <person name="Rainey F.A."/>
            <person name="Moe W.M."/>
        </authorList>
    </citation>
    <scope>NUCLEOTIDE SEQUENCE [LARGE SCALE GENOMIC DNA]</scope>
    <source>
        <strain evidence="14">NSZ-14</strain>
    </source>
</reference>
<dbReference type="NCBIfam" id="TIGR03992">
    <property type="entry name" value="Arch_glmU"/>
    <property type="match status" value="1"/>
</dbReference>
<evidence type="ECO:0000256" key="2">
    <source>
        <dbReference type="ARBA" id="ARBA00005208"/>
    </source>
</evidence>
<dbReference type="GO" id="GO:0019134">
    <property type="term" value="F:glucosamine-1-phosphate N-acetyltransferase activity"/>
    <property type="evidence" value="ECO:0007669"/>
    <property type="project" value="UniProtKB-EC"/>
</dbReference>
<dbReference type="InterPro" id="IPR029044">
    <property type="entry name" value="Nucleotide-diphossugar_trans"/>
</dbReference>
<dbReference type="InterPro" id="IPR023915">
    <property type="entry name" value="Bifunctiontional_GlmU_arc-type"/>
</dbReference>
<dbReference type="AlphaFoldDB" id="A0A1P8F7Y9"/>
<feature type="domain" description="Nucleotidyl transferase" evidence="11">
    <location>
        <begin position="1"/>
        <end position="191"/>
    </location>
</feature>
<dbReference type="EC" id="2.3.1.157" evidence="13"/>
<dbReference type="Gene3D" id="2.160.10.10">
    <property type="entry name" value="Hexapeptide repeat proteins"/>
    <property type="match status" value="1"/>
</dbReference>
<evidence type="ECO:0000313" key="14">
    <source>
        <dbReference type="Proteomes" id="UP000185934"/>
    </source>
</evidence>
<sequence length="392" mass="42363">MRPLTFARPKPMIPVANKPILERLLLECVNAGISEFVFIVGYKDASIRNYFGDGSRWKIRISYLVQNEATGTASAVKLAQRIVGDRFIVLNGDAIFAKEDIERLASSQSTAIAVQEVNDPAGLGIIEVENGMVKRIVEKPELPASKLANAGAYLFTHTIFQAIDRTEKSPRGQYEITRSLEILIEDGFGISCQPVENWLTVSYPWELLSTNEKILSGMESRCDGVIEPGAHIESLCIVGKDSIIRSGSYIVGPVIIGDDCDIGPNCYIRGSTAIGNRSRIGASVEIKNSIIMSGSKIPHLSYIGDTVIGENCNFGAGTKVANLRFDHRNIRCGHVDTGLRKFGAIIGDNVQSGVNVSLNPGTLIGDNVLIWPGCVVGGEIECGAVVRGMNQP</sequence>
<name>A0A1P8F7Y9_9CHLR</name>
<dbReference type="GO" id="GO:0006048">
    <property type="term" value="P:UDP-N-acetylglucosamine biosynthetic process"/>
    <property type="evidence" value="ECO:0007669"/>
    <property type="project" value="UniProtKB-UniPathway"/>
</dbReference>
<evidence type="ECO:0000256" key="4">
    <source>
        <dbReference type="ARBA" id="ARBA00007947"/>
    </source>
</evidence>
<comment type="catalytic activity">
    <reaction evidence="10">
        <text>N-acetyl-alpha-D-glucosamine 1-phosphate + UTP + H(+) = UDP-N-acetyl-alpha-D-glucosamine + diphosphate</text>
        <dbReference type="Rhea" id="RHEA:13509"/>
        <dbReference type="ChEBI" id="CHEBI:15378"/>
        <dbReference type="ChEBI" id="CHEBI:33019"/>
        <dbReference type="ChEBI" id="CHEBI:46398"/>
        <dbReference type="ChEBI" id="CHEBI:57705"/>
        <dbReference type="ChEBI" id="CHEBI:57776"/>
        <dbReference type="EC" id="2.7.7.23"/>
    </reaction>
</comment>
<dbReference type="InterPro" id="IPR005835">
    <property type="entry name" value="NTP_transferase_dom"/>
</dbReference>
<evidence type="ECO:0000256" key="5">
    <source>
        <dbReference type="ARBA" id="ARBA00022679"/>
    </source>
</evidence>
<dbReference type="SUPFAM" id="SSF51161">
    <property type="entry name" value="Trimeric LpxA-like enzymes"/>
    <property type="match status" value="1"/>
</dbReference>
<dbReference type="CDD" id="cd04181">
    <property type="entry name" value="NTP_transferase"/>
    <property type="match status" value="1"/>
</dbReference>
<gene>
    <name evidence="13" type="ORF">Dform_01180</name>
</gene>
<accession>A0A1P8F7Y9</accession>
<keyword evidence="5 13" id="KW-0808">Transferase</keyword>
<organism evidence="13 14">
    <name type="scientific">Dehalogenimonas formicexedens</name>
    <dbReference type="NCBI Taxonomy" id="1839801"/>
    <lineage>
        <taxon>Bacteria</taxon>
        <taxon>Bacillati</taxon>
        <taxon>Chloroflexota</taxon>
        <taxon>Dehalococcoidia</taxon>
        <taxon>Dehalococcoidales</taxon>
        <taxon>Dehalococcoidaceae</taxon>
        <taxon>Dehalogenimonas</taxon>
    </lineage>
</organism>
<dbReference type="KEGG" id="dfo:Dform_01180"/>
<dbReference type="PANTHER" id="PTHR43584:SF8">
    <property type="entry name" value="N-ACETYLMURAMATE ALPHA-1-PHOSPHATE URIDYLYLTRANSFERASE"/>
    <property type="match status" value="1"/>
</dbReference>
<keyword evidence="6 13" id="KW-0548">Nucleotidyltransferase</keyword>
<dbReference type="UniPathway" id="UPA00113">
    <property type="reaction ID" value="UER00532"/>
</dbReference>
<dbReference type="Pfam" id="PF25087">
    <property type="entry name" value="GMPPB_C"/>
    <property type="match status" value="1"/>
</dbReference>
<feature type="domain" description="Mannose-1-phosphate guanyltransferase C-terminal" evidence="12">
    <location>
        <begin position="250"/>
        <end position="359"/>
    </location>
</feature>
<dbReference type="InterPro" id="IPR050065">
    <property type="entry name" value="GlmU-like"/>
</dbReference>
<dbReference type="InterPro" id="IPR056729">
    <property type="entry name" value="GMPPB_C"/>
</dbReference>